<dbReference type="GO" id="GO:0044208">
    <property type="term" value="P:'de novo' AMP biosynthetic process"/>
    <property type="evidence" value="ECO:0007669"/>
    <property type="project" value="TreeGrafter"/>
</dbReference>
<dbReference type="EMBL" id="MCFA01000087">
    <property type="protein sequence ID" value="ORY09368.1"/>
    <property type="molecule type" value="Genomic_DNA"/>
</dbReference>
<evidence type="ECO:0000256" key="11">
    <source>
        <dbReference type="ARBA" id="ARBA00047513"/>
    </source>
</evidence>
<evidence type="ECO:0000256" key="6">
    <source>
        <dbReference type="ARBA" id="ARBA00012339"/>
    </source>
</evidence>
<reference evidence="13 14" key="1">
    <citation type="submission" date="2016-07" db="EMBL/GenBank/DDBJ databases">
        <title>Pervasive Adenine N6-methylation of Active Genes in Fungi.</title>
        <authorList>
            <consortium name="DOE Joint Genome Institute"/>
            <person name="Mondo S.J."/>
            <person name="Dannebaum R.O."/>
            <person name="Kuo R.C."/>
            <person name="Labutti K."/>
            <person name="Haridas S."/>
            <person name="Kuo A."/>
            <person name="Salamov A."/>
            <person name="Ahrendt S.R."/>
            <person name="Lipzen A."/>
            <person name="Sullivan W."/>
            <person name="Andreopoulos W.B."/>
            <person name="Clum A."/>
            <person name="Lindquist E."/>
            <person name="Daum C."/>
            <person name="Ramamoorthy G.K."/>
            <person name="Gryganskyi A."/>
            <person name="Culley D."/>
            <person name="Magnuson J.K."/>
            <person name="James T.Y."/>
            <person name="O'Malley M.A."/>
            <person name="Stajich J.E."/>
            <person name="Spatafora J.W."/>
            <person name="Visel A."/>
            <person name="Grigoriev I.V."/>
        </authorList>
    </citation>
    <scope>NUCLEOTIDE SEQUENCE [LARGE SCALE GENOMIC DNA]</scope>
    <source>
        <strain evidence="13 14">CBS 115471</strain>
    </source>
</reference>
<dbReference type="PANTHER" id="PTHR43172">
    <property type="entry name" value="ADENYLOSUCCINATE LYASE"/>
    <property type="match status" value="1"/>
</dbReference>
<dbReference type="PROSITE" id="PS00163">
    <property type="entry name" value="FUMARATE_LYASES"/>
    <property type="match status" value="1"/>
</dbReference>
<dbReference type="GO" id="GO:0070626">
    <property type="term" value="F:(S)-2-(5-amino-1-(5-phospho-D-ribosyl)imidazole-4-carboxamido) succinate lyase (fumarate-forming) activity"/>
    <property type="evidence" value="ECO:0007669"/>
    <property type="project" value="TreeGrafter"/>
</dbReference>
<comment type="catalytic activity">
    <reaction evidence="11">
        <text>N(6)-(1,2-dicarboxyethyl)-AMP = fumarate + AMP</text>
        <dbReference type="Rhea" id="RHEA:16853"/>
        <dbReference type="ChEBI" id="CHEBI:29806"/>
        <dbReference type="ChEBI" id="CHEBI:57567"/>
        <dbReference type="ChEBI" id="CHEBI:456215"/>
        <dbReference type="EC" id="4.3.2.2"/>
    </reaction>
</comment>
<dbReference type="InterPro" id="IPR020557">
    <property type="entry name" value="Fumarate_lyase_CS"/>
</dbReference>
<dbReference type="SMART" id="SM00998">
    <property type="entry name" value="ADSL_C"/>
    <property type="match status" value="1"/>
</dbReference>
<evidence type="ECO:0000256" key="1">
    <source>
        <dbReference type="ARBA" id="ARBA00000598"/>
    </source>
</evidence>
<dbReference type="Gene3D" id="1.20.200.10">
    <property type="entry name" value="Fumarase/aspartase (Central domain)"/>
    <property type="match status" value="1"/>
</dbReference>
<dbReference type="SUPFAM" id="SSF48557">
    <property type="entry name" value="L-aspartase-like"/>
    <property type="match status" value="1"/>
</dbReference>
<keyword evidence="9 13" id="KW-0456">Lyase</keyword>
<evidence type="ECO:0000256" key="7">
    <source>
        <dbReference type="ARBA" id="ARBA00017058"/>
    </source>
</evidence>
<dbReference type="CDD" id="cd03302">
    <property type="entry name" value="Adenylsuccinate_lyase_2"/>
    <property type="match status" value="1"/>
</dbReference>
<comment type="catalytic activity">
    <reaction evidence="1">
        <text>(2S)-2-[5-amino-1-(5-phospho-beta-D-ribosyl)imidazole-4-carboxamido]succinate = 5-amino-1-(5-phospho-beta-D-ribosyl)imidazole-4-carboxamide + fumarate</text>
        <dbReference type="Rhea" id="RHEA:23920"/>
        <dbReference type="ChEBI" id="CHEBI:29806"/>
        <dbReference type="ChEBI" id="CHEBI:58443"/>
        <dbReference type="ChEBI" id="CHEBI:58475"/>
        <dbReference type="EC" id="4.3.2.2"/>
    </reaction>
</comment>
<comment type="subunit">
    <text evidence="5">Homotetramer. Residues from neighboring subunits contribute catalytic and substrate-binding residues to each active site.</text>
</comment>
<keyword evidence="14" id="KW-1185">Reference proteome</keyword>
<dbReference type="Gene3D" id="1.10.40.30">
    <property type="entry name" value="Fumarase/aspartase (C-terminal domain)"/>
    <property type="match status" value="1"/>
</dbReference>
<dbReference type="Pfam" id="PF00206">
    <property type="entry name" value="Lyase_1"/>
    <property type="match status" value="1"/>
</dbReference>
<dbReference type="Pfam" id="PF10397">
    <property type="entry name" value="ADSL_C"/>
    <property type="match status" value="1"/>
</dbReference>
<dbReference type="OrthoDB" id="406045at2759"/>
<evidence type="ECO:0000256" key="2">
    <source>
        <dbReference type="ARBA" id="ARBA00004706"/>
    </source>
</evidence>
<gene>
    <name evidence="13" type="ORF">BCR34DRAFT_568523</name>
</gene>
<evidence type="ECO:0000256" key="3">
    <source>
        <dbReference type="ARBA" id="ARBA00004734"/>
    </source>
</evidence>
<dbReference type="FunFam" id="1.10.275.60:FF:000001">
    <property type="entry name" value="Adenylosuccinate lyase"/>
    <property type="match status" value="1"/>
</dbReference>
<dbReference type="InterPro" id="IPR019468">
    <property type="entry name" value="AdenyloSucc_lyase_C"/>
</dbReference>
<evidence type="ECO:0000313" key="13">
    <source>
        <dbReference type="EMBL" id="ORY09368.1"/>
    </source>
</evidence>
<name>A0A1Y1ZGH1_9PLEO</name>
<comment type="pathway">
    <text evidence="2">Purine metabolism; IMP biosynthesis via de novo pathway; 5-amino-1-(5-phospho-D-ribosyl)imidazole-4-carboxamide from 5-amino-1-(5-phospho-D-ribosyl)imidazole-4-carboxylate: step 2/2.</text>
</comment>
<dbReference type="InterPro" id="IPR004769">
    <property type="entry name" value="Pur_lyase"/>
</dbReference>
<sequence>MSANDTYQDPLNSRYSSTEMKYLFSPRNRFSTWRQLWVWLAESEKELGLDITDDAITQMKKHQVIQDEEFAVAAEEEKKRRHDVMAHVHAFGLVAPAASGIIHWGATSCYCTDNADLIFLRDGLDILLPKLATVIEKLSSFAKEYKSLPCLAYTHLQPAQLTTVGKRACLWIQDLLKDLKNLERARDDLRFRGVKGTTGTQASFLQIFNGDHAKVEQLDELVTKKAGFESAYIISSQTYSRKIDADVLNALSSFGATCEHIGQAIRLLASFKELEEPFESTQIGSSAMAYKRNPMRSERLCSLGRKLRNLNADASATYAAQWMERTLDDSAIRRMCLPQSFLCADASLILLNNIASGLVVYPAVIKKRVEAELPFMATENIIMALVKKGVSRQDAHEEIRVLSHEAGAEVKQHGRENDLIERIRKKEFFGPVIGELDELLKPETFIGRCPEQVEAFYEREVRKALGKYYEAGTLKLDEAAELKV</sequence>
<evidence type="ECO:0000256" key="9">
    <source>
        <dbReference type="ARBA" id="ARBA00023239"/>
    </source>
</evidence>
<dbReference type="GO" id="GO:0005829">
    <property type="term" value="C:cytosol"/>
    <property type="evidence" value="ECO:0007669"/>
    <property type="project" value="TreeGrafter"/>
</dbReference>
<dbReference type="InterPro" id="IPR008948">
    <property type="entry name" value="L-Aspartase-like"/>
</dbReference>
<dbReference type="GO" id="GO:0004018">
    <property type="term" value="F:N6-(1,2-dicarboxyethyl)AMP AMP-lyase (fumarate-forming) activity"/>
    <property type="evidence" value="ECO:0007669"/>
    <property type="project" value="InterPro"/>
</dbReference>
<evidence type="ECO:0000256" key="10">
    <source>
        <dbReference type="ARBA" id="ARBA00030717"/>
    </source>
</evidence>
<evidence type="ECO:0000256" key="5">
    <source>
        <dbReference type="ARBA" id="ARBA00011668"/>
    </source>
</evidence>
<dbReference type="InterPro" id="IPR022761">
    <property type="entry name" value="Fumarate_lyase_N"/>
</dbReference>
<evidence type="ECO:0000256" key="4">
    <source>
        <dbReference type="ARBA" id="ARBA00008273"/>
    </source>
</evidence>
<keyword evidence="8" id="KW-0658">Purine biosynthesis</keyword>
<dbReference type="Proteomes" id="UP000193144">
    <property type="component" value="Unassembled WGS sequence"/>
</dbReference>
<dbReference type="STRING" id="1231657.A0A1Y1ZGH1"/>
<comment type="similarity">
    <text evidence="4">Belongs to the lyase 1 family. Adenylosuccinate lyase subfamily.</text>
</comment>
<dbReference type="NCBIfam" id="TIGR00928">
    <property type="entry name" value="purB"/>
    <property type="match status" value="1"/>
</dbReference>
<evidence type="ECO:0000259" key="12">
    <source>
        <dbReference type="SMART" id="SM00998"/>
    </source>
</evidence>
<feature type="domain" description="Adenylosuccinate lyase C-terminal" evidence="12">
    <location>
        <begin position="373"/>
        <end position="457"/>
    </location>
</feature>
<comment type="caution">
    <text evidence="13">The sequence shown here is derived from an EMBL/GenBank/DDBJ whole genome shotgun (WGS) entry which is preliminary data.</text>
</comment>
<dbReference type="EC" id="4.3.2.2" evidence="6"/>
<evidence type="ECO:0000256" key="8">
    <source>
        <dbReference type="ARBA" id="ARBA00022755"/>
    </source>
</evidence>
<evidence type="ECO:0000313" key="14">
    <source>
        <dbReference type="Proteomes" id="UP000193144"/>
    </source>
</evidence>
<dbReference type="FunFam" id="1.10.40.30:FF:000005">
    <property type="entry name" value="Adenylosuccinate lyase"/>
    <property type="match status" value="1"/>
</dbReference>
<proteinExistence type="inferred from homology"/>
<comment type="pathway">
    <text evidence="3">Purine metabolism; AMP biosynthesis via de novo pathway; AMP from IMP: step 2/2.</text>
</comment>
<dbReference type="Gene3D" id="1.10.275.60">
    <property type="match status" value="1"/>
</dbReference>
<dbReference type="AlphaFoldDB" id="A0A1Y1ZGH1"/>
<dbReference type="PANTHER" id="PTHR43172:SF1">
    <property type="entry name" value="ADENYLOSUCCINATE LYASE"/>
    <property type="match status" value="1"/>
</dbReference>
<accession>A0A1Y1ZGH1</accession>
<organism evidence="13 14">
    <name type="scientific">Clohesyomyces aquaticus</name>
    <dbReference type="NCBI Taxonomy" id="1231657"/>
    <lineage>
        <taxon>Eukaryota</taxon>
        <taxon>Fungi</taxon>
        <taxon>Dikarya</taxon>
        <taxon>Ascomycota</taxon>
        <taxon>Pezizomycotina</taxon>
        <taxon>Dothideomycetes</taxon>
        <taxon>Pleosporomycetidae</taxon>
        <taxon>Pleosporales</taxon>
        <taxon>Lindgomycetaceae</taxon>
        <taxon>Clohesyomyces</taxon>
    </lineage>
</organism>
<protein>
    <recommendedName>
        <fullName evidence="7">Adenylosuccinate lyase</fullName>
        <ecNumber evidence="6">4.3.2.2</ecNumber>
    </recommendedName>
    <alternativeName>
        <fullName evidence="10">Adenylosuccinase</fullName>
    </alternativeName>
</protein>